<comment type="caution">
    <text evidence="3">The sequence shown here is derived from an EMBL/GenBank/DDBJ whole genome shotgun (WGS) entry which is preliminary data.</text>
</comment>
<dbReference type="InterPro" id="IPR013783">
    <property type="entry name" value="Ig-like_fold"/>
</dbReference>
<dbReference type="InterPro" id="IPR041033">
    <property type="entry name" value="SpaA_PFL_dom_1"/>
</dbReference>
<dbReference type="RefSeq" id="WP_101602212.1">
    <property type="nucleotide sequence ID" value="NZ_PKKM01000010.1"/>
</dbReference>
<gene>
    <name evidence="3" type="ORF">CYJ22_07775</name>
</gene>
<name>A0A2I1HYW2_9ACTO</name>
<evidence type="ECO:0000256" key="1">
    <source>
        <dbReference type="SAM" id="MobiDB-lite"/>
    </source>
</evidence>
<dbReference type="GO" id="GO:0005975">
    <property type="term" value="P:carbohydrate metabolic process"/>
    <property type="evidence" value="ECO:0007669"/>
    <property type="project" value="UniProtKB-ARBA"/>
</dbReference>
<sequence length="866" mass="90257">MEHHPSGARSRRATHARAESRPRRTVARTLAALLVASAAAFPGLVVPDRADADPALEPPGGGTVPVTSSAGRLGAATINGSGFDRTTNVPDNAYVGTVRGAGPFDAADPAQSSSPLQVGTAQPMLDAAVASGDYWTYIARGLPAANPVATGVISPQNTNALGYKPNNPGDVPIGKPFLLGTVRHNNFQVHSASQWVHSSIDVSIGGIEDSFPFDQEETEDDTDTTAALSDEGAYMLASRANGPNSCPANAPFAALNRDAGPGVWYCYRHVGKGRGNRDIYTNNPAAYPDAAGTPDQSPNSDDVLTISRTTSNKTVMIDGIPYRLVIAGFTPSGDGACPDTPPAGVTPVSTFSSKENKTSYGCLYATFSQERYIRIAKTVTPESEAIGGKIPSFNFTTLGIGDFVSPTGEPLKTAENAGGFVDWSSFEDSPLTPTGYGKDGTVLSDYQAFIPGYSQFVIAETGPRIPGRRPLRFGEPGYFGPWKVSDDPNSARWELTDITCVNGIGEAVNVTRDPMTGGIDFSDVPPAKTAAAVPITCNFTIQQQAPKLRIDKTVESVEGASGDTIIITYRVTATNDGTIAGTTGRLVDTPAFAPGLTLRSAAIATSLDGLRGAREQNRAATYVLTQGTTVEPGKSATWFIRMKVARDKAAAGYSEAALECVPSNGRLTPKRGLYNSVAGPYDHDGAANNEACAPARPRTIRIEKAGTQPVGTANEDGTYPLEGAAFAIYDNEALTGTPVSTSDGESQFVTAPLETGKTYWLVETRAPAGHVLLPRAVPFHIEVGADASASTVIATDFGADEGFTSVRVIPAATGTGTAALPAIRVVDTQVGVLPNSGSSGIYPHLGLGAALLGLAGACAWVRRRSA</sequence>
<proteinExistence type="predicted"/>
<accession>A0A2I1HYW2</accession>
<dbReference type="EMBL" id="PKKM01000010">
    <property type="protein sequence ID" value="PKY64080.1"/>
    <property type="molecule type" value="Genomic_DNA"/>
</dbReference>
<reference evidence="3 4" key="1">
    <citation type="submission" date="2017-12" db="EMBL/GenBank/DDBJ databases">
        <title>Phylogenetic diversity of female urinary microbiome.</title>
        <authorList>
            <person name="Thomas-White K."/>
            <person name="Wolfe A.J."/>
        </authorList>
    </citation>
    <scope>NUCLEOTIDE SEQUENCE [LARGE SCALE GENOMIC DNA]</scope>
    <source>
        <strain evidence="3 4">UMB0018</strain>
    </source>
</reference>
<feature type="region of interest" description="Disordered" evidence="1">
    <location>
        <begin position="281"/>
        <end position="301"/>
    </location>
</feature>
<evidence type="ECO:0000313" key="4">
    <source>
        <dbReference type="Proteomes" id="UP000234198"/>
    </source>
</evidence>
<feature type="domain" description="SpaA-like prealbumin fold" evidence="2">
    <location>
        <begin position="714"/>
        <end position="782"/>
    </location>
</feature>
<dbReference type="Proteomes" id="UP000234198">
    <property type="component" value="Unassembled WGS sequence"/>
</dbReference>
<dbReference type="Pfam" id="PF17802">
    <property type="entry name" value="SpaA"/>
    <property type="match status" value="1"/>
</dbReference>
<evidence type="ECO:0000259" key="2">
    <source>
        <dbReference type="Pfam" id="PF17802"/>
    </source>
</evidence>
<evidence type="ECO:0000313" key="3">
    <source>
        <dbReference type="EMBL" id="PKY64080.1"/>
    </source>
</evidence>
<feature type="region of interest" description="Disordered" evidence="1">
    <location>
        <begin position="1"/>
        <end position="24"/>
    </location>
</feature>
<dbReference type="Gene3D" id="2.60.40.10">
    <property type="entry name" value="Immunoglobulins"/>
    <property type="match status" value="1"/>
</dbReference>
<dbReference type="AlphaFoldDB" id="A0A2I1HYW2"/>
<organism evidence="3 4">
    <name type="scientific">Schaalia odontolytica</name>
    <dbReference type="NCBI Taxonomy" id="1660"/>
    <lineage>
        <taxon>Bacteria</taxon>
        <taxon>Bacillati</taxon>
        <taxon>Actinomycetota</taxon>
        <taxon>Actinomycetes</taxon>
        <taxon>Actinomycetales</taxon>
        <taxon>Actinomycetaceae</taxon>
        <taxon>Schaalia</taxon>
    </lineage>
</organism>
<protein>
    <recommendedName>
        <fullName evidence="2">SpaA-like prealbumin fold domain-containing protein</fullName>
    </recommendedName>
</protein>